<protein>
    <recommendedName>
        <fullName evidence="1">RNase H type-1 domain-containing protein</fullName>
    </recommendedName>
</protein>
<sequence length="150" mass="16261">MPSDLPMLSRGGIEVVIRCDQGAVLAAVNKKKFGSSFSPHIAEALAMREGILLAQSCGLEHWILESDAVNVIRAIQRPSSRAPESNVIADINEAILHAVSGKACYISYRGNGVVHFLANLVLQNFGDLLCYEFVPLVLRPFVLSNLQASE</sequence>
<dbReference type="GO" id="GO:0003676">
    <property type="term" value="F:nucleic acid binding"/>
    <property type="evidence" value="ECO:0007669"/>
    <property type="project" value="InterPro"/>
</dbReference>
<comment type="caution">
    <text evidence="2">The sequence shown here is derived from an EMBL/GenBank/DDBJ whole genome shotgun (WGS) entry which is preliminary data.</text>
</comment>
<reference evidence="2" key="1">
    <citation type="submission" date="2023-07" db="EMBL/GenBank/DDBJ databases">
        <title>draft genome sequence of fig (Ficus carica).</title>
        <authorList>
            <person name="Takahashi T."/>
            <person name="Nishimura K."/>
        </authorList>
    </citation>
    <scope>NUCLEOTIDE SEQUENCE</scope>
</reference>
<dbReference type="InterPro" id="IPR052929">
    <property type="entry name" value="RNase_H-like_EbsB-rel"/>
</dbReference>
<evidence type="ECO:0000313" key="3">
    <source>
        <dbReference type="Proteomes" id="UP001187192"/>
    </source>
</evidence>
<evidence type="ECO:0000313" key="2">
    <source>
        <dbReference type="EMBL" id="GMN52559.1"/>
    </source>
</evidence>
<keyword evidence="3" id="KW-1185">Reference proteome</keyword>
<dbReference type="AlphaFoldDB" id="A0AA88AB09"/>
<dbReference type="InterPro" id="IPR036397">
    <property type="entry name" value="RNaseH_sf"/>
</dbReference>
<proteinExistence type="predicted"/>
<dbReference type="Pfam" id="PF13456">
    <property type="entry name" value="RVT_3"/>
    <property type="match status" value="1"/>
</dbReference>
<organism evidence="2 3">
    <name type="scientific">Ficus carica</name>
    <name type="common">Common fig</name>
    <dbReference type="NCBI Taxonomy" id="3494"/>
    <lineage>
        <taxon>Eukaryota</taxon>
        <taxon>Viridiplantae</taxon>
        <taxon>Streptophyta</taxon>
        <taxon>Embryophyta</taxon>
        <taxon>Tracheophyta</taxon>
        <taxon>Spermatophyta</taxon>
        <taxon>Magnoliopsida</taxon>
        <taxon>eudicotyledons</taxon>
        <taxon>Gunneridae</taxon>
        <taxon>Pentapetalae</taxon>
        <taxon>rosids</taxon>
        <taxon>fabids</taxon>
        <taxon>Rosales</taxon>
        <taxon>Moraceae</taxon>
        <taxon>Ficeae</taxon>
        <taxon>Ficus</taxon>
    </lineage>
</organism>
<dbReference type="InterPro" id="IPR044730">
    <property type="entry name" value="RNase_H-like_dom_plant"/>
</dbReference>
<evidence type="ECO:0000259" key="1">
    <source>
        <dbReference type="Pfam" id="PF13456"/>
    </source>
</evidence>
<dbReference type="PANTHER" id="PTHR47074:SF79">
    <property type="entry name" value="PUTATIVE-RELATED"/>
    <property type="match status" value="1"/>
</dbReference>
<dbReference type="InterPro" id="IPR002156">
    <property type="entry name" value="RNaseH_domain"/>
</dbReference>
<dbReference type="Gene3D" id="3.30.420.10">
    <property type="entry name" value="Ribonuclease H-like superfamily/Ribonuclease H"/>
    <property type="match status" value="1"/>
</dbReference>
<feature type="domain" description="RNase H type-1" evidence="1">
    <location>
        <begin position="10"/>
        <end position="120"/>
    </location>
</feature>
<accession>A0AA88AB09</accession>
<dbReference type="EMBL" id="BTGU01000042">
    <property type="protein sequence ID" value="GMN52559.1"/>
    <property type="molecule type" value="Genomic_DNA"/>
</dbReference>
<dbReference type="GO" id="GO:0004523">
    <property type="term" value="F:RNA-DNA hybrid ribonuclease activity"/>
    <property type="evidence" value="ECO:0007669"/>
    <property type="project" value="InterPro"/>
</dbReference>
<dbReference type="PANTHER" id="PTHR47074">
    <property type="entry name" value="BNAC02G40300D PROTEIN"/>
    <property type="match status" value="1"/>
</dbReference>
<name>A0AA88AB09_FICCA</name>
<gene>
    <name evidence="2" type="ORF">TIFTF001_021710</name>
</gene>
<dbReference type="Proteomes" id="UP001187192">
    <property type="component" value="Unassembled WGS sequence"/>
</dbReference>
<dbReference type="CDD" id="cd06222">
    <property type="entry name" value="RNase_H_like"/>
    <property type="match status" value="1"/>
</dbReference>